<evidence type="ECO:0000259" key="14">
    <source>
        <dbReference type="PROSITE" id="PS50262"/>
    </source>
</evidence>
<keyword evidence="6 13" id="KW-0812">Transmembrane</keyword>
<proteinExistence type="inferred from homology"/>
<evidence type="ECO:0000256" key="12">
    <source>
        <dbReference type="ARBA" id="ARBA00023224"/>
    </source>
</evidence>
<dbReference type="InterPro" id="IPR017452">
    <property type="entry name" value="GPCR_Rhodpsn_7TM"/>
</dbReference>
<evidence type="ECO:0000256" key="7">
    <source>
        <dbReference type="ARBA" id="ARBA00022989"/>
    </source>
</evidence>
<dbReference type="InterPro" id="IPR004072">
    <property type="entry name" value="Vmron_rcpt_1"/>
</dbReference>
<dbReference type="GO" id="GO:0007606">
    <property type="term" value="P:sensory perception of chemical stimulus"/>
    <property type="evidence" value="ECO:0007669"/>
    <property type="project" value="UniProtKB-ARBA"/>
</dbReference>
<keyword evidence="11" id="KW-0325">Glycoprotein</keyword>
<evidence type="ECO:0000313" key="16">
    <source>
        <dbReference type="Proteomes" id="UP000472241"/>
    </source>
</evidence>
<dbReference type="GO" id="GO:0005886">
    <property type="term" value="C:plasma membrane"/>
    <property type="evidence" value="ECO:0007669"/>
    <property type="project" value="UniProtKB-SubCell"/>
</dbReference>
<reference evidence="15" key="2">
    <citation type="submission" date="2025-09" db="UniProtKB">
        <authorList>
            <consortium name="Ensembl"/>
        </authorList>
    </citation>
    <scope>IDENTIFICATION</scope>
</reference>
<feature type="transmembrane region" description="Helical" evidence="13">
    <location>
        <begin position="179"/>
        <end position="207"/>
    </location>
</feature>
<evidence type="ECO:0000256" key="11">
    <source>
        <dbReference type="ARBA" id="ARBA00023180"/>
    </source>
</evidence>
<dbReference type="PANTHER" id="PTHR24062">
    <property type="entry name" value="VOMERONASAL TYPE-1 RECEPTOR"/>
    <property type="match status" value="1"/>
</dbReference>
<evidence type="ECO:0000256" key="10">
    <source>
        <dbReference type="ARBA" id="ARBA00023170"/>
    </source>
</evidence>
<comment type="function">
    <text evidence="1">Putative pheromone receptor.</text>
</comment>
<evidence type="ECO:0000256" key="9">
    <source>
        <dbReference type="ARBA" id="ARBA00023136"/>
    </source>
</evidence>
<dbReference type="SUPFAM" id="SSF81321">
    <property type="entry name" value="Family A G protein-coupled receptor-like"/>
    <property type="match status" value="1"/>
</dbReference>
<feature type="transmembrane region" description="Helical" evidence="13">
    <location>
        <begin position="236"/>
        <end position="259"/>
    </location>
</feature>
<dbReference type="Gene3D" id="1.20.1070.10">
    <property type="entry name" value="Rhodopsin 7-helix transmembrane proteins"/>
    <property type="match status" value="1"/>
</dbReference>
<dbReference type="GO" id="GO:0016503">
    <property type="term" value="F:pheromone receptor activity"/>
    <property type="evidence" value="ECO:0007669"/>
    <property type="project" value="InterPro"/>
</dbReference>
<accession>A0A667IN53</accession>
<comment type="subcellular location">
    <subcellularLocation>
        <location evidence="2 13">Cell membrane</location>
        <topology evidence="2 13">Multi-pass membrane protein</topology>
    </subcellularLocation>
</comment>
<feature type="transmembrane region" description="Helical" evidence="13">
    <location>
        <begin position="6"/>
        <end position="28"/>
    </location>
</feature>
<evidence type="ECO:0000256" key="3">
    <source>
        <dbReference type="ARBA" id="ARBA00010663"/>
    </source>
</evidence>
<evidence type="ECO:0000256" key="5">
    <source>
        <dbReference type="ARBA" id="ARBA00022507"/>
    </source>
</evidence>
<feature type="transmembrane region" description="Helical" evidence="13">
    <location>
        <begin position="265"/>
        <end position="287"/>
    </location>
</feature>
<evidence type="ECO:0000256" key="6">
    <source>
        <dbReference type="ARBA" id="ARBA00022692"/>
    </source>
</evidence>
<evidence type="ECO:0000256" key="8">
    <source>
        <dbReference type="ARBA" id="ARBA00023040"/>
    </source>
</evidence>
<evidence type="ECO:0000256" key="13">
    <source>
        <dbReference type="RuleBase" id="RU364061"/>
    </source>
</evidence>
<organism evidence="15 16">
    <name type="scientific">Lynx canadensis</name>
    <name type="common">Canada lynx</name>
    <name type="synonym">Felis canadensis</name>
    <dbReference type="NCBI Taxonomy" id="61383"/>
    <lineage>
        <taxon>Eukaryota</taxon>
        <taxon>Metazoa</taxon>
        <taxon>Chordata</taxon>
        <taxon>Craniata</taxon>
        <taxon>Vertebrata</taxon>
        <taxon>Euteleostomi</taxon>
        <taxon>Mammalia</taxon>
        <taxon>Eutheria</taxon>
        <taxon>Laurasiatheria</taxon>
        <taxon>Carnivora</taxon>
        <taxon>Feliformia</taxon>
        <taxon>Felidae</taxon>
        <taxon>Felinae</taxon>
        <taxon>Lynx</taxon>
    </lineage>
</organism>
<feature type="transmembrane region" description="Helical" evidence="13">
    <location>
        <begin position="133"/>
        <end position="150"/>
    </location>
</feature>
<dbReference type="Pfam" id="PF03402">
    <property type="entry name" value="V1R"/>
    <property type="match status" value="1"/>
</dbReference>
<dbReference type="AlphaFoldDB" id="A0A667IN53"/>
<protein>
    <recommendedName>
        <fullName evidence="13">Vomeronasal type-1 receptor</fullName>
    </recommendedName>
</protein>
<keyword evidence="12 13" id="KW-0807">Transducer</keyword>
<comment type="similarity">
    <text evidence="3 13">Belongs to the G-protein coupled receptor 1 family.</text>
</comment>
<evidence type="ECO:0000256" key="4">
    <source>
        <dbReference type="ARBA" id="ARBA00022475"/>
    </source>
</evidence>
<keyword evidence="4 13" id="KW-1003">Cell membrane</keyword>
<feature type="domain" description="G-protein coupled receptors family 1 profile" evidence="14">
    <location>
        <begin position="22"/>
        <end position="286"/>
    </location>
</feature>
<dbReference type="Proteomes" id="UP000472241">
    <property type="component" value="Unplaced"/>
</dbReference>
<dbReference type="FunFam" id="1.20.1070.10:FF:000033">
    <property type="entry name" value="Vomeronasal type-1 receptor"/>
    <property type="match status" value="1"/>
</dbReference>
<evidence type="ECO:0000256" key="2">
    <source>
        <dbReference type="ARBA" id="ARBA00004651"/>
    </source>
</evidence>
<keyword evidence="5 13" id="KW-0589">Pheromone response</keyword>
<evidence type="ECO:0000313" key="15">
    <source>
        <dbReference type="Ensembl" id="ENSLCNP00005025872.1"/>
    </source>
</evidence>
<dbReference type="GO" id="GO:0019236">
    <property type="term" value="P:response to pheromone"/>
    <property type="evidence" value="ECO:0007669"/>
    <property type="project" value="UniProtKB-KW"/>
</dbReference>
<keyword evidence="16" id="KW-1185">Reference proteome</keyword>
<sequence length="316" mass="36408">MASTDVKFALIFLFQMVVGILGNFWLFYHFTSHYLRGYGAKSTGLILRHLTLINSLVILSRGIPETMAAFEPKSFLSDFGCKVVFFVHRVARGMSMDTTCLLSVFQAITISPWGSRWAMLKGKASQYVGPSNILCWTLNIILHIMVPVYVTDKWNSRNTSRTMDLGYCTSKLHDKHTDLLYMLLLSVHDVLSLGLITWASVFMVSILHKHRHQVQHIHRTKVPPTSSPEIRATQSILVLVSTFVSFYTFSSIIYIYFSVFYETCWWLMTISALINSGFPTACPFILLSHNHSSYWKCLWVYNFLKCLFIYFERDRA</sequence>
<reference evidence="15" key="1">
    <citation type="submission" date="2025-08" db="UniProtKB">
        <authorList>
            <consortium name="Ensembl"/>
        </authorList>
    </citation>
    <scope>IDENTIFICATION</scope>
</reference>
<keyword evidence="7 13" id="KW-1133">Transmembrane helix</keyword>
<dbReference type="PRINTS" id="PR01534">
    <property type="entry name" value="VOMERONASL1R"/>
</dbReference>
<dbReference type="PROSITE" id="PS50262">
    <property type="entry name" value="G_PROTEIN_RECEP_F1_2"/>
    <property type="match status" value="1"/>
</dbReference>
<keyword evidence="9 13" id="KW-0472">Membrane</keyword>
<keyword evidence="8 13" id="KW-0297">G-protein coupled receptor</keyword>
<evidence type="ECO:0000256" key="1">
    <source>
        <dbReference type="ARBA" id="ARBA00003878"/>
    </source>
</evidence>
<gene>
    <name evidence="15" type="primary">LOC115502690</name>
</gene>
<dbReference type="Ensembl" id="ENSLCNT00005028901.1">
    <property type="protein sequence ID" value="ENSLCNP00005025872.1"/>
    <property type="gene ID" value="ENSLCNG00005016834.1"/>
</dbReference>
<name>A0A667IN53_LYNCA</name>
<keyword evidence="10 13" id="KW-0675">Receptor</keyword>